<dbReference type="InterPro" id="IPR008978">
    <property type="entry name" value="HSP20-like_chaperone"/>
</dbReference>
<name>A0ABP0T8G4_9BRYO</name>
<evidence type="ECO:0000259" key="3">
    <source>
        <dbReference type="Pfam" id="PF02374"/>
    </source>
</evidence>
<evidence type="ECO:0000313" key="5">
    <source>
        <dbReference type="EMBL" id="CAK9189793.1"/>
    </source>
</evidence>
<feature type="domain" description="ArsA/GET3 Anion-transporting ATPase-like" evidence="3">
    <location>
        <begin position="51"/>
        <end position="290"/>
    </location>
</feature>
<dbReference type="InterPro" id="IPR025723">
    <property type="entry name" value="ArsA/GET3_ATPase-like"/>
</dbReference>
<feature type="signal peptide" evidence="2">
    <location>
        <begin position="1"/>
        <end position="19"/>
    </location>
</feature>
<dbReference type="EMBL" id="OZ019893">
    <property type="protein sequence ID" value="CAK9189793.1"/>
    <property type="molecule type" value="Genomic_DNA"/>
</dbReference>
<dbReference type="PANTHER" id="PTHR43868">
    <property type="entry name" value="OS02G0711200 PROTEIN"/>
    <property type="match status" value="1"/>
</dbReference>
<dbReference type="InterPro" id="IPR053262">
    <property type="entry name" value="ArsA_ATPase-like"/>
</dbReference>
<comment type="similarity">
    <text evidence="1">Belongs to the arsA ATPase family.</text>
</comment>
<feature type="chain" id="PRO_5045396173" evidence="2">
    <location>
        <begin position="20"/>
        <end position="452"/>
    </location>
</feature>
<evidence type="ECO:0000256" key="1">
    <source>
        <dbReference type="ARBA" id="ARBA00011040"/>
    </source>
</evidence>
<gene>
    <name evidence="5" type="ORF">CSSPTR1EN2_LOCUS444</name>
</gene>
<dbReference type="Pfam" id="PF17886">
    <property type="entry name" value="ArsA_HSP20"/>
    <property type="match status" value="1"/>
</dbReference>
<proteinExistence type="inferred from homology"/>
<sequence>MAPFVLLLQPLLLISPSSSSQSAFSQWSPPRMPCLLRKRTLQWRASSEKGTKLITFVGKGGSGKTVSAILAAQYYASNGLRTCLLIQSQDPTADVLLGVKLGSTPSSFREGALTALRLETTKMLIEPLAQIRKADARLNFSQGALDEVVGEELSVLPGMDSLLALGALERFADFVGGLFKRVGKTDDNKDYDVVVYDGLSSEEIFRMFGSAERARWYLSRFRSIAEKTDAGRVTLPSVLKLIEGAFLDEGKGTPRSTNEIWEAGDRILSRVVKTFQDPQRFSCFLVTNPCSQIAVDTALRYWGCAAQAGVYVAGALYPKLATDTAPLPSTIEEGFSPLRISGIPFLSFESPPDWDEVIRRMSQQTKDILDGRSQAKPIPPPVSFDQSARTVTLFLPGFNKSDVKLSQWRGGSELLVEAGDQRRSVVLPTAMRGKVSGAKFQENCLVVTVKPR</sequence>
<dbReference type="Gene3D" id="3.40.50.300">
    <property type="entry name" value="P-loop containing nucleotide triphosphate hydrolases"/>
    <property type="match status" value="1"/>
</dbReference>
<accession>A0ABP0T8G4</accession>
<dbReference type="Gene3D" id="2.60.40.790">
    <property type="match status" value="1"/>
</dbReference>
<evidence type="ECO:0000313" key="6">
    <source>
        <dbReference type="Proteomes" id="UP001497512"/>
    </source>
</evidence>
<dbReference type="InterPro" id="IPR040612">
    <property type="entry name" value="ArsA_HSP20-like"/>
</dbReference>
<evidence type="ECO:0000256" key="2">
    <source>
        <dbReference type="SAM" id="SignalP"/>
    </source>
</evidence>
<keyword evidence="2" id="KW-0732">Signal</keyword>
<dbReference type="SUPFAM" id="SSF52540">
    <property type="entry name" value="P-loop containing nucleoside triphosphate hydrolases"/>
    <property type="match status" value="1"/>
</dbReference>
<organism evidence="5 6">
    <name type="scientific">Sphagnum troendelagicum</name>
    <dbReference type="NCBI Taxonomy" id="128251"/>
    <lineage>
        <taxon>Eukaryota</taxon>
        <taxon>Viridiplantae</taxon>
        <taxon>Streptophyta</taxon>
        <taxon>Embryophyta</taxon>
        <taxon>Bryophyta</taxon>
        <taxon>Sphagnophytina</taxon>
        <taxon>Sphagnopsida</taxon>
        <taxon>Sphagnales</taxon>
        <taxon>Sphagnaceae</taxon>
        <taxon>Sphagnum</taxon>
    </lineage>
</organism>
<evidence type="ECO:0000259" key="4">
    <source>
        <dbReference type="Pfam" id="PF17886"/>
    </source>
</evidence>
<feature type="domain" description="ArsA HSP20-like" evidence="4">
    <location>
        <begin position="390"/>
        <end position="448"/>
    </location>
</feature>
<keyword evidence="6" id="KW-1185">Reference proteome</keyword>
<reference evidence="5 6" key="1">
    <citation type="submission" date="2024-02" db="EMBL/GenBank/DDBJ databases">
        <authorList>
            <consortium name="ELIXIR-Norway"/>
            <consortium name="Elixir Norway"/>
        </authorList>
    </citation>
    <scope>NUCLEOTIDE SEQUENCE [LARGE SCALE GENOMIC DNA]</scope>
</reference>
<dbReference type="PANTHER" id="PTHR43868:SF1">
    <property type="entry name" value="P-LOOP CONTAINING NUCLEOSIDE TRIPHOSPHATE HYDROLASES SUPERFAMILY PROTEIN"/>
    <property type="match status" value="1"/>
</dbReference>
<dbReference type="Proteomes" id="UP001497512">
    <property type="component" value="Chromosome 1"/>
</dbReference>
<dbReference type="InterPro" id="IPR027417">
    <property type="entry name" value="P-loop_NTPase"/>
</dbReference>
<dbReference type="CDD" id="cd02035">
    <property type="entry name" value="ArsA"/>
    <property type="match status" value="1"/>
</dbReference>
<protein>
    <submittedName>
        <fullName evidence="5">Uncharacterized protein</fullName>
    </submittedName>
</protein>
<dbReference type="Pfam" id="PF02374">
    <property type="entry name" value="ArsA_ATPase"/>
    <property type="match status" value="1"/>
</dbReference>